<protein>
    <submittedName>
        <fullName evidence="1">Uncharacterized protein</fullName>
    </submittedName>
</protein>
<evidence type="ECO:0000313" key="2">
    <source>
        <dbReference type="Proteomes" id="UP000886998"/>
    </source>
</evidence>
<organism evidence="1 2">
    <name type="scientific">Trichonephila inaurata madagascariensis</name>
    <dbReference type="NCBI Taxonomy" id="2747483"/>
    <lineage>
        <taxon>Eukaryota</taxon>
        <taxon>Metazoa</taxon>
        <taxon>Ecdysozoa</taxon>
        <taxon>Arthropoda</taxon>
        <taxon>Chelicerata</taxon>
        <taxon>Arachnida</taxon>
        <taxon>Araneae</taxon>
        <taxon>Araneomorphae</taxon>
        <taxon>Entelegynae</taxon>
        <taxon>Araneoidea</taxon>
        <taxon>Nephilidae</taxon>
        <taxon>Trichonephila</taxon>
        <taxon>Trichonephila inaurata</taxon>
    </lineage>
</organism>
<proteinExistence type="predicted"/>
<dbReference type="EMBL" id="BMAV01023678">
    <property type="protein sequence ID" value="GFY79596.1"/>
    <property type="molecule type" value="Genomic_DNA"/>
</dbReference>
<sequence length="128" mass="14619">MNKNSMGRRRHSPLAECRVEAAAARDVENTERMHATSRVDRRRSTVEVDISRKACRDEVETSVEVKRRGSRCKTGGCQRKLAVSNKDSKVEDEDEEVKVAAKDIRGDETRWVEKQAADDSMFRHQFPG</sequence>
<dbReference type="AlphaFoldDB" id="A0A8X7CSQ8"/>
<reference evidence="1" key="1">
    <citation type="submission" date="2020-08" db="EMBL/GenBank/DDBJ databases">
        <title>Multicomponent nature underlies the extraordinary mechanical properties of spider dragline silk.</title>
        <authorList>
            <person name="Kono N."/>
            <person name="Nakamura H."/>
            <person name="Mori M."/>
            <person name="Yoshida Y."/>
            <person name="Ohtoshi R."/>
            <person name="Malay A.D."/>
            <person name="Moran D.A.P."/>
            <person name="Tomita M."/>
            <person name="Numata K."/>
            <person name="Arakawa K."/>
        </authorList>
    </citation>
    <scope>NUCLEOTIDE SEQUENCE</scope>
</reference>
<name>A0A8X7CSQ8_9ARAC</name>
<comment type="caution">
    <text evidence="1">The sequence shown here is derived from an EMBL/GenBank/DDBJ whole genome shotgun (WGS) entry which is preliminary data.</text>
</comment>
<accession>A0A8X7CSQ8</accession>
<gene>
    <name evidence="1" type="ORF">TNIN_198491</name>
</gene>
<dbReference type="Proteomes" id="UP000886998">
    <property type="component" value="Unassembled WGS sequence"/>
</dbReference>
<keyword evidence="2" id="KW-1185">Reference proteome</keyword>
<evidence type="ECO:0000313" key="1">
    <source>
        <dbReference type="EMBL" id="GFY79596.1"/>
    </source>
</evidence>